<accession>B8I5R8</accession>
<protein>
    <submittedName>
        <fullName evidence="1">Uncharacterized protein</fullName>
    </submittedName>
</protein>
<dbReference type="eggNOG" id="ENOG5034103">
    <property type="taxonomic scope" value="Bacteria"/>
</dbReference>
<dbReference type="HOGENOM" id="CLU_2328860_0_0_9"/>
<evidence type="ECO:0000313" key="2">
    <source>
        <dbReference type="Proteomes" id="UP000001349"/>
    </source>
</evidence>
<sequence>MQEELVFLYNNISDAKNILGSLKDKGIQRAYLTTTEFGLLAGIDQKQSIKKFPGAFLSTVVKLVVEVEPDNKQNALSLLEGSFGVEDIKILKDYYNKR</sequence>
<name>B8I5R8_RUMCH</name>
<proteinExistence type="predicted"/>
<reference evidence="1 2" key="1">
    <citation type="submission" date="2009-01" db="EMBL/GenBank/DDBJ databases">
        <title>Complete sequence of Clostridium cellulolyticum H10.</title>
        <authorList>
            <consortium name="US DOE Joint Genome Institute"/>
            <person name="Lucas S."/>
            <person name="Copeland A."/>
            <person name="Lapidus A."/>
            <person name="Glavina del Rio T."/>
            <person name="Dalin E."/>
            <person name="Tice H."/>
            <person name="Bruce D."/>
            <person name="Goodwin L."/>
            <person name="Pitluck S."/>
            <person name="Chertkov O."/>
            <person name="Saunders E."/>
            <person name="Brettin T."/>
            <person name="Detter J.C."/>
            <person name="Han C."/>
            <person name="Larimer F."/>
            <person name="Land M."/>
            <person name="Hauser L."/>
            <person name="Kyrpides N."/>
            <person name="Ivanova N."/>
            <person name="Zhou J."/>
            <person name="Richardson P."/>
        </authorList>
    </citation>
    <scope>NUCLEOTIDE SEQUENCE [LARGE SCALE GENOMIC DNA]</scope>
    <source>
        <strain evidence="2">ATCC 35319 / DSM 5812 / JCM 6584 / H10</strain>
    </source>
</reference>
<dbReference type="RefSeq" id="WP_012634799.1">
    <property type="nucleotide sequence ID" value="NC_011898.1"/>
</dbReference>
<dbReference type="AlphaFoldDB" id="B8I5R8"/>
<dbReference type="OrthoDB" id="1739699at2"/>
<dbReference type="STRING" id="394503.Ccel_0349"/>
<dbReference type="KEGG" id="cce:Ccel_0349"/>
<dbReference type="Proteomes" id="UP000001349">
    <property type="component" value="Chromosome"/>
</dbReference>
<gene>
    <name evidence="1" type="ordered locus">Ccel_0349</name>
</gene>
<organism evidence="1 2">
    <name type="scientific">Ruminiclostridium cellulolyticum (strain ATCC 35319 / DSM 5812 / JCM 6584 / H10)</name>
    <name type="common">Clostridium cellulolyticum</name>
    <dbReference type="NCBI Taxonomy" id="394503"/>
    <lineage>
        <taxon>Bacteria</taxon>
        <taxon>Bacillati</taxon>
        <taxon>Bacillota</taxon>
        <taxon>Clostridia</taxon>
        <taxon>Eubacteriales</taxon>
        <taxon>Oscillospiraceae</taxon>
        <taxon>Ruminiclostridium</taxon>
    </lineage>
</organism>
<keyword evidence="2" id="KW-1185">Reference proteome</keyword>
<dbReference type="EMBL" id="CP001348">
    <property type="protein sequence ID" value="ACL74735.1"/>
    <property type="molecule type" value="Genomic_DNA"/>
</dbReference>
<evidence type="ECO:0000313" key="1">
    <source>
        <dbReference type="EMBL" id="ACL74735.1"/>
    </source>
</evidence>